<evidence type="ECO:0000256" key="4">
    <source>
        <dbReference type="SAM" id="SignalP"/>
    </source>
</evidence>
<keyword evidence="7" id="KW-1185">Reference proteome</keyword>
<dbReference type="SUPFAM" id="SSF53187">
    <property type="entry name" value="Zn-dependent exopeptidases"/>
    <property type="match status" value="1"/>
</dbReference>
<dbReference type="InterPro" id="IPR002508">
    <property type="entry name" value="MurNAc-LAA_cat"/>
</dbReference>
<dbReference type="CDD" id="cd02696">
    <property type="entry name" value="MurNAc-LAA"/>
    <property type="match status" value="1"/>
</dbReference>
<dbReference type="InterPro" id="IPR036582">
    <property type="entry name" value="Mao_N_sf"/>
</dbReference>
<evidence type="ECO:0000256" key="1">
    <source>
        <dbReference type="ARBA" id="ARBA00001561"/>
    </source>
</evidence>
<gene>
    <name evidence="6" type="ORF">A7E78_00540</name>
</gene>
<dbReference type="EC" id="3.5.1.28" evidence="2"/>
<feature type="domain" description="MurNAc-LAA" evidence="5">
    <location>
        <begin position="225"/>
        <end position="341"/>
    </location>
</feature>
<sequence>MIRIFFLLLMLLPALSVAEGAVQLALEGNSPVTINEVYHRDGVAYLAVDEVLPVLGLSGTWDSVKHVYSIKTPWGRAQMSPGSQFLRFGGQFQPLTNPPSFIDGRLRVDENFVAIHLPALLNLSVYYRNLDPSVEQMPTQSSLDRLYSFLLRKQKPADVKGLRAVAIDPAHGGSDPGSMGSNGMKEKDVALAVAQGLQKRFKMRLGLPVYLSRDADYSMTVAQRFAAVNKPEVDALILLHAQSALSESSRGAVLFIRRQEQRAENPNGDSMTLAVHLSQALSRAGIQVAAIERAPLLPLGQGDLPTVLVELGYLSNPADREMLGQSAGQERLAEALYRGLKAFAKQQ</sequence>
<dbReference type="GO" id="GO:0008745">
    <property type="term" value="F:N-acetylmuramoyl-L-alanine amidase activity"/>
    <property type="evidence" value="ECO:0007669"/>
    <property type="project" value="UniProtKB-EC"/>
</dbReference>
<dbReference type="GO" id="GO:0030288">
    <property type="term" value="C:outer membrane-bounded periplasmic space"/>
    <property type="evidence" value="ECO:0007669"/>
    <property type="project" value="TreeGrafter"/>
</dbReference>
<keyword evidence="4" id="KW-0732">Signal</keyword>
<evidence type="ECO:0000313" key="7">
    <source>
        <dbReference type="Proteomes" id="UP000182517"/>
    </source>
</evidence>
<reference evidence="6 7" key="1">
    <citation type="journal article" date="2017" name="Genome Announc.">
        <title>Complete Genome Sequences of Two Acetylene-Fermenting Pelobacter acetylenicus Strains.</title>
        <authorList>
            <person name="Sutton J.M."/>
            <person name="Baesman S.M."/>
            <person name="Fierst J.L."/>
            <person name="Poret-Peterson A.T."/>
            <person name="Oremland R.S."/>
            <person name="Dunlap D.S."/>
            <person name="Akob D.M."/>
        </authorList>
    </citation>
    <scope>NUCLEOTIDE SEQUENCE [LARGE SCALE GENOMIC DNA]</scope>
    <source>
        <strain evidence="6 7">SFB93</strain>
    </source>
</reference>
<feature type="chain" id="PRO_5013335432" description="N-acetylmuramoyl-L-alanine amidase" evidence="4">
    <location>
        <begin position="19"/>
        <end position="347"/>
    </location>
</feature>
<evidence type="ECO:0000313" key="6">
    <source>
        <dbReference type="EMBL" id="APG26485.1"/>
    </source>
</evidence>
<dbReference type="PANTHER" id="PTHR30404:SF0">
    <property type="entry name" value="N-ACETYLMURAMOYL-L-ALANINE AMIDASE AMIC"/>
    <property type="match status" value="1"/>
</dbReference>
<keyword evidence="3" id="KW-0378">Hydrolase</keyword>
<dbReference type="Gene3D" id="3.40.630.40">
    <property type="entry name" value="Zn-dependent exopeptidases"/>
    <property type="match status" value="1"/>
</dbReference>
<dbReference type="SUPFAM" id="SSF55383">
    <property type="entry name" value="Copper amine oxidase, domain N"/>
    <property type="match status" value="1"/>
</dbReference>
<dbReference type="SMART" id="SM00646">
    <property type="entry name" value="Ami_3"/>
    <property type="match status" value="1"/>
</dbReference>
<dbReference type="InterPro" id="IPR050695">
    <property type="entry name" value="N-acetylmuramoyl_amidase_3"/>
</dbReference>
<organism evidence="6 7">
    <name type="scientific">Syntrophotalea acetylenivorans</name>
    <dbReference type="NCBI Taxonomy" id="1842532"/>
    <lineage>
        <taxon>Bacteria</taxon>
        <taxon>Pseudomonadati</taxon>
        <taxon>Thermodesulfobacteriota</taxon>
        <taxon>Desulfuromonadia</taxon>
        <taxon>Desulfuromonadales</taxon>
        <taxon>Syntrophotaleaceae</taxon>
        <taxon>Syntrophotalea</taxon>
    </lineage>
</organism>
<evidence type="ECO:0000256" key="3">
    <source>
        <dbReference type="ARBA" id="ARBA00022801"/>
    </source>
</evidence>
<dbReference type="Pfam" id="PF01520">
    <property type="entry name" value="Amidase_3"/>
    <property type="match status" value="1"/>
</dbReference>
<evidence type="ECO:0000256" key="2">
    <source>
        <dbReference type="ARBA" id="ARBA00011901"/>
    </source>
</evidence>
<dbReference type="STRING" id="1842532.A7E78_00540"/>
<dbReference type="RefSeq" id="WP_072282445.1">
    <property type="nucleotide sequence ID" value="NZ_CP015519.1"/>
</dbReference>
<dbReference type="OrthoDB" id="9806267at2"/>
<dbReference type="EMBL" id="CP015519">
    <property type="protein sequence ID" value="APG26485.1"/>
    <property type="molecule type" value="Genomic_DNA"/>
</dbReference>
<dbReference type="GO" id="GO:0009253">
    <property type="term" value="P:peptidoglycan catabolic process"/>
    <property type="evidence" value="ECO:0007669"/>
    <property type="project" value="InterPro"/>
</dbReference>
<comment type="catalytic activity">
    <reaction evidence="1">
        <text>Hydrolyzes the link between N-acetylmuramoyl residues and L-amino acid residues in certain cell-wall glycopeptides.</text>
        <dbReference type="EC" id="3.5.1.28"/>
    </reaction>
</comment>
<dbReference type="PANTHER" id="PTHR30404">
    <property type="entry name" value="N-ACETYLMURAMOYL-L-ALANINE AMIDASE"/>
    <property type="match status" value="1"/>
</dbReference>
<evidence type="ECO:0000259" key="5">
    <source>
        <dbReference type="SMART" id="SM00646"/>
    </source>
</evidence>
<name>A0A1L3GKS2_9BACT</name>
<feature type="signal peptide" evidence="4">
    <location>
        <begin position="1"/>
        <end position="18"/>
    </location>
</feature>
<dbReference type="KEGG" id="pef:A7E78_00540"/>
<proteinExistence type="predicted"/>
<protein>
    <recommendedName>
        <fullName evidence="2">N-acetylmuramoyl-L-alanine amidase</fullName>
        <ecNumber evidence="2">3.5.1.28</ecNumber>
    </recommendedName>
</protein>
<dbReference type="Proteomes" id="UP000182517">
    <property type="component" value="Chromosome"/>
</dbReference>
<accession>A0A1L3GKS2</accession>
<dbReference type="AlphaFoldDB" id="A0A1L3GKS2"/>